<evidence type="ECO:0000256" key="10">
    <source>
        <dbReference type="RuleBase" id="RU321113"/>
    </source>
</evidence>
<keyword evidence="8 10" id="KW-0406">Ion transport</keyword>
<dbReference type="InterPro" id="IPR053951">
    <property type="entry name" value="K_trans_N"/>
</dbReference>
<dbReference type="InterPro" id="IPR003855">
    <property type="entry name" value="K+_transporter"/>
</dbReference>
<name>A0A5P1ECG5_ASPOF</name>
<keyword evidence="6 10" id="KW-0630">Potassium</keyword>
<evidence type="ECO:0000256" key="8">
    <source>
        <dbReference type="ARBA" id="ARBA00023065"/>
    </source>
</evidence>
<dbReference type="Pfam" id="PF02705">
    <property type="entry name" value="K_trans"/>
    <property type="match status" value="1"/>
</dbReference>
<comment type="caution">
    <text evidence="10">Lacks conserved residue(s) required for the propagation of feature annotation.</text>
</comment>
<feature type="transmembrane region" description="Helical" evidence="10">
    <location>
        <begin position="200"/>
        <end position="216"/>
    </location>
</feature>
<evidence type="ECO:0000256" key="11">
    <source>
        <dbReference type="SAM" id="MobiDB-lite"/>
    </source>
</evidence>
<dbReference type="GO" id="GO:0016020">
    <property type="term" value="C:membrane"/>
    <property type="evidence" value="ECO:0007669"/>
    <property type="project" value="UniProtKB-SubCell"/>
</dbReference>
<keyword evidence="3" id="KW-0813">Transport</keyword>
<comment type="similarity">
    <text evidence="2 10">Belongs to the HAK/KUP transporter (TC 2.A.72.3) family.</text>
</comment>
<dbReference type="Gramene" id="ONK62479">
    <property type="protein sequence ID" value="ONK62479"/>
    <property type="gene ID" value="A4U43_C07F4310"/>
</dbReference>
<reference evidence="15" key="1">
    <citation type="journal article" date="2017" name="Nat. Commun.">
        <title>The asparagus genome sheds light on the origin and evolution of a young Y chromosome.</title>
        <authorList>
            <person name="Harkess A."/>
            <person name="Zhou J."/>
            <person name="Xu C."/>
            <person name="Bowers J.E."/>
            <person name="Van der Hulst R."/>
            <person name="Ayyampalayam S."/>
            <person name="Mercati F."/>
            <person name="Riccardi P."/>
            <person name="McKain M.R."/>
            <person name="Kakrana A."/>
            <person name="Tang H."/>
            <person name="Ray J."/>
            <person name="Groenendijk J."/>
            <person name="Arikit S."/>
            <person name="Mathioni S.M."/>
            <person name="Nakano M."/>
            <person name="Shan H."/>
            <person name="Telgmann-Rauber A."/>
            <person name="Kanno A."/>
            <person name="Yue Z."/>
            <person name="Chen H."/>
            <person name="Li W."/>
            <person name="Chen Y."/>
            <person name="Xu X."/>
            <person name="Zhang Y."/>
            <person name="Luo S."/>
            <person name="Chen H."/>
            <person name="Gao J."/>
            <person name="Mao Z."/>
            <person name="Pires J.C."/>
            <person name="Luo M."/>
            <person name="Kudrna D."/>
            <person name="Wing R.A."/>
            <person name="Meyers B.C."/>
            <person name="Yi K."/>
            <person name="Kong H."/>
            <person name="Lavrijsen P."/>
            <person name="Sunseri F."/>
            <person name="Falavigna A."/>
            <person name="Ye Y."/>
            <person name="Leebens-Mack J.H."/>
            <person name="Chen G."/>
        </authorList>
    </citation>
    <scope>NUCLEOTIDE SEQUENCE [LARGE SCALE GENOMIC DNA]</scope>
    <source>
        <strain evidence="15">cv. DH0086</strain>
    </source>
</reference>
<proteinExistence type="inferred from homology"/>
<evidence type="ECO:0000256" key="4">
    <source>
        <dbReference type="ARBA" id="ARBA00022538"/>
    </source>
</evidence>
<dbReference type="PANTHER" id="PTHR30540:SF14">
    <property type="entry name" value="POTASSIUM TRANSPORTER 1"/>
    <property type="match status" value="1"/>
</dbReference>
<feature type="transmembrane region" description="Helical" evidence="10">
    <location>
        <begin position="159"/>
        <end position="180"/>
    </location>
</feature>
<evidence type="ECO:0000259" key="12">
    <source>
        <dbReference type="Pfam" id="PF02705"/>
    </source>
</evidence>
<feature type="transmembrane region" description="Helical" evidence="10">
    <location>
        <begin position="69"/>
        <end position="89"/>
    </location>
</feature>
<evidence type="ECO:0000313" key="14">
    <source>
        <dbReference type="EMBL" id="ONK62479.1"/>
    </source>
</evidence>
<feature type="domain" description="K+ potassium transporter integral membrane" evidence="12">
    <location>
        <begin position="31"/>
        <end position="521"/>
    </location>
</feature>
<evidence type="ECO:0000313" key="15">
    <source>
        <dbReference type="Proteomes" id="UP000243459"/>
    </source>
</evidence>
<feature type="transmembrane region" description="Helical" evidence="10">
    <location>
        <begin position="426"/>
        <end position="449"/>
    </location>
</feature>
<keyword evidence="7 10" id="KW-1133">Transmembrane helix</keyword>
<dbReference type="InterPro" id="IPR053952">
    <property type="entry name" value="K_trans_C"/>
</dbReference>
<keyword evidence="15" id="KW-1185">Reference proteome</keyword>
<feature type="transmembrane region" description="Helical" evidence="10">
    <location>
        <begin position="28"/>
        <end position="49"/>
    </location>
</feature>
<evidence type="ECO:0000256" key="2">
    <source>
        <dbReference type="ARBA" id="ARBA00008440"/>
    </source>
</evidence>
<gene>
    <name evidence="14" type="ORF">A4U43_C07F4310</name>
</gene>
<dbReference type="NCBIfam" id="TIGR00794">
    <property type="entry name" value="kup"/>
    <property type="match status" value="1"/>
</dbReference>
<evidence type="ECO:0000259" key="13">
    <source>
        <dbReference type="Pfam" id="PF22776"/>
    </source>
</evidence>
<feature type="transmembrane region" description="Helical" evidence="10">
    <location>
        <begin position="223"/>
        <end position="243"/>
    </location>
</feature>
<keyword evidence="9 10" id="KW-0472">Membrane</keyword>
<dbReference type="Pfam" id="PF22776">
    <property type="entry name" value="K_trans_C"/>
    <property type="match status" value="1"/>
</dbReference>
<keyword evidence="4 10" id="KW-0633">Potassium transport</keyword>
<comment type="function">
    <text evidence="10">Potassium transporter.</text>
</comment>
<feature type="transmembrane region" description="Helical" evidence="10">
    <location>
        <begin position="482"/>
        <end position="499"/>
    </location>
</feature>
<dbReference type="PANTHER" id="PTHR30540">
    <property type="entry name" value="OSMOTIC STRESS POTASSIUM TRANSPORTER"/>
    <property type="match status" value="1"/>
</dbReference>
<evidence type="ECO:0000256" key="6">
    <source>
        <dbReference type="ARBA" id="ARBA00022958"/>
    </source>
</evidence>
<dbReference type="EMBL" id="CM007387">
    <property type="protein sequence ID" value="ONK62479.1"/>
    <property type="molecule type" value="Genomic_DNA"/>
</dbReference>
<keyword evidence="5 10" id="KW-0812">Transmembrane</keyword>
<dbReference type="OMA" id="MVMIIVW"/>
<dbReference type="AlphaFoldDB" id="A0A5P1ECG5"/>
<accession>A0A5P1ECG5</accession>
<dbReference type="Proteomes" id="UP000243459">
    <property type="component" value="Chromosome 7"/>
</dbReference>
<dbReference type="GO" id="GO:0015079">
    <property type="term" value="F:potassium ion transmembrane transporter activity"/>
    <property type="evidence" value="ECO:0007669"/>
    <property type="project" value="UniProtKB-UniRule"/>
</dbReference>
<feature type="transmembrane region" description="Helical" evidence="10">
    <location>
        <begin position="456"/>
        <end position="476"/>
    </location>
</feature>
<organism evidence="14 15">
    <name type="scientific">Asparagus officinalis</name>
    <name type="common">Garden asparagus</name>
    <dbReference type="NCBI Taxonomy" id="4686"/>
    <lineage>
        <taxon>Eukaryota</taxon>
        <taxon>Viridiplantae</taxon>
        <taxon>Streptophyta</taxon>
        <taxon>Embryophyta</taxon>
        <taxon>Tracheophyta</taxon>
        <taxon>Spermatophyta</taxon>
        <taxon>Magnoliopsida</taxon>
        <taxon>Liliopsida</taxon>
        <taxon>Asparagales</taxon>
        <taxon>Asparagaceae</taxon>
        <taxon>Asparagoideae</taxon>
        <taxon>Asparagus</taxon>
    </lineage>
</organism>
<evidence type="ECO:0000256" key="3">
    <source>
        <dbReference type="ARBA" id="ARBA00022448"/>
    </source>
</evidence>
<evidence type="ECO:0000256" key="7">
    <source>
        <dbReference type="ARBA" id="ARBA00022989"/>
    </source>
</evidence>
<evidence type="ECO:0000256" key="5">
    <source>
        <dbReference type="ARBA" id="ARBA00022692"/>
    </source>
</evidence>
<evidence type="ECO:0000256" key="9">
    <source>
        <dbReference type="ARBA" id="ARBA00023136"/>
    </source>
</evidence>
<feature type="domain" description="K+ potassium transporter C-terminal" evidence="13">
    <location>
        <begin position="533"/>
        <end position="741"/>
    </location>
</feature>
<feature type="region of interest" description="Disordered" evidence="11">
    <location>
        <begin position="1"/>
        <end position="20"/>
    </location>
</feature>
<sequence length="743" mass="82766">MSPSNPATVASEDGSRAQNKERSSYRDVLILAYQSLGVVYGDLSTSPLYVYKTTFSGKLSLHENDEEVFGVFSFIFWTLTLIPLFKYICFVLSADDNGEGGTFALYSLLCRHARLCILPNQQADDESLAAYDAECAADTWQSSMIKGFFSKHPRFKKGLLILVLLGTCMAIGDGVLTPTISVLSAVSGVRVKITGLHENYVVMISCIILVVLFSLQHHGTHRVGFMFAPIVIAWLLCVSGIGIYNICRWNPGIFCALSPYYMYRFLKSTGIEGWKSLGGVVLCITGSETMFANLGHFSPRSIKIAFACLVYPCLVLAYMGEAAFLSKHHYDIQQSFYKAIPEAVFWPVFVVATLAAVVGSQAVISATFSMISQCCALSCFPRVKIVHTSNQIHGQIYIPEVNWSLMCLCLALTIGLRDTNVIGHAYGLAVTIVIFTTTFLMLMVIIIVWKKKTISAIAFLIFFGSIELLYISASFVKIPEGGWIPLVLSMIFVSMMYVWNYGTLKKHEFALENKVSVQRILDLGPNLGIVRVPGIGLVYADLVTGIPAVFGHFATNLPAFHQVLVFLCIKSVQVPYISEDERFLVGRIGPKDFHMFRCIVRYGYKELQQDDHDFESRLVSKIIAFVEMEDLLIQNHRQSCEYGDCIYSPVLDSRNVLVKLDSFGIEEGFLHKEESLDILKAKDSGVVYILGRSIAKAKKSSSLIKKFAINVIYAFLSKNCREPDVLLKVPHSLFLEVGMVYYV</sequence>
<feature type="transmembrane region" description="Helical" evidence="10">
    <location>
        <begin position="304"/>
        <end position="324"/>
    </location>
</feature>
<dbReference type="OrthoDB" id="504708at2759"/>
<evidence type="ECO:0000256" key="1">
    <source>
        <dbReference type="ARBA" id="ARBA00004141"/>
    </source>
</evidence>
<comment type="subcellular location">
    <subcellularLocation>
        <location evidence="1 10">Membrane</location>
        <topology evidence="1 10">Multi-pass membrane protein</topology>
    </subcellularLocation>
</comment>
<feature type="transmembrane region" description="Helical" evidence="10">
    <location>
        <begin position="344"/>
        <end position="371"/>
    </location>
</feature>
<protein>
    <recommendedName>
        <fullName evidence="10">Potassium transporter</fullName>
    </recommendedName>
</protein>